<accession>A0A1S6HJJ7</accession>
<name>A0A1S6HJJ7_9GAMM</name>
<proteinExistence type="predicted"/>
<evidence type="ECO:0000313" key="3">
    <source>
        <dbReference type="Proteomes" id="UP000189545"/>
    </source>
</evidence>
<evidence type="ECO:0000313" key="2">
    <source>
        <dbReference type="EMBL" id="AQS35664.1"/>
    </source>
</evidence>
<keyword evidence="3" id="KW-1185">Reference proteome</keyword>
<sequence>MPTSITNNLQTITRSTETSVASQDTLPISTIKISGILQKPFLLPSMQSSSSTLEQSGMREQHLTGLTSSTSSSHLHLDGRLVTEKISNIVNRLHECITSLNLIDTARSKPLLSILTIMDKSQQSTGIVSIDDTAKLSYQFEKLAKILPKGDIKEICTLLGQNIKSGWITLKNQELNTEKKQQLAPLGTPGASETLSLSVGANTGVSLLPASGGAGSVGPYAELSVGVHKTTGLSADDEALFFKDSTTGSKVNVAAGAQVKLTEQIGAKLGANAQFSHSHTQFKEYDSVEQYVDRKGHKLNKANRREYIDSSKNNKVENFVKRHLPFNLGSELKNLKHERQQAANSQHRLNDLLETVLDIKTNVNAPAPERSKPLLGHYNTWAGEVKLSANAGMTVNIGEAGLKLAAGATINHKKSVTNIYEFVPSQFYDVIKNNADKLKELPANLTQHAKEITAYSSNSNGATKGLKLLSQDIDSYYKTVQQYDYLKSAKNADPSVLKQHRIDKHTIENRWGAIGRHQFLQFANASHAYLAHKAMADDPQSKALTTEQQTSKMDLIANVAMKTQSPPIEYSKKRLDKIATFKQQIFLKITDSKTGLNVSAGPFSAQLDVLQRERIHPSRIRAGSYVDLNLTWTVSGSLQGVIDKASITAKINEAAEKEGVKLPQDFDFSPDLSGGKSGTVLIRFFKPNYAKGAEFEGDTGYRRQFIRHLGSISAGAGLGAAAMVAPGVNVGANLGVNYNKTTVSSEKLGTEDLTYTMVRYNRFFRNSGKDPANKEWQAFESKNEIEYQKMFRHLGDQSHKIHKEAQHFLSELVDKAPDESNKIKAQSLFNEFNQAMSNYDADPASQDKFNSAKTYFNQFLEKQTFPWWEDHMSTWTDQPFVQTADSGLNLGTKIKKALNLHERVKV</sequence>
<gene>
    <name evidence="2" type="ORF">Sps_00460</name>
</gene>
<evidence type="ECO:0000256" key="1">
    <source>
        <dbReference type="SAM" id="MobiDB-lite"/>
    </source>
</evidence>
<protein>
    <submittedName>
        <fullName evidence="2">Uncharacterized protein</fullName>
    </submittedName>
</protein>
<dbReference type="AlphaFoldDB" id="A0A1S6HJJ7"/>
<dbReference type="OrthoDB" id="6631494at2"/>
<feature type="compositionally biased region" description="Low complexity" evidence="1">
    <location>
        <begin position="63"/>
        <end position="73"/>
    </location>
</feature>
<dbReference type="EMBL" id="CP014782">
    <property type="protein sequence ID" value="AQS35664.1"/>
    <property type="molecule type" value="Genomic_DNA"/>
</dbReference>
<reference evidence="2 3" key="1">
    <citation type="submission" date="2016-03" db="EMBL/GenBank/DDBJ databases">
        <title>Complete genome sequence of Shewanella psychrophila WP2, a deep sea bacterium isolated from west Pacific sediment.</title>
        <authorList>
            <person name="Xu G."/>
            <person name="Jian H."/>
        </authorList>
    </citation>
    <scope>NUCLEOTIDE SEQUENCE [LARGE SCALE GENOMIC DNA]</scope>
    <source>
        <strain evidence="2 3">WP2</strain>
    </source>
</reference>
<feature type="region of interest" description="Disordered" evidence="1">
    <location>
        <begin position="48"/>
        <end position="73"/>
    </location>
</feature>
<dbReference type="KEGG" id="spsw:Sps_00460"/>
<dbReference type="RefSeq" id="WP_149027204.1">
    <property type="nucleotide sequence ID" value="NZ_CP014782.1"/>
</dbReference>
<dbReference type="Proteomes" id="UP000189545">
    <property type="component" value="Chromosome"/>
</dbReference>
<organism evidence="2 3">
    <name type="scientific">Shewanella psychrophila</name>
    <dbReference type="NCBI Taxonomy" id="225848"/>
    <lineage>
        <taxon>Bacteria</taxon>
        <taxon>Pseudomonadati</taxon>
        <taxon>Pseudomonadota</taxon>
        <taxon>Gammaproteobacteria</taxon>
        <taxon>Alteromonadales</taxon>
        <taxon>Shewanellaceae</taxon>
        <taxon>Shewanella</taxon>
    </lineage>
</organism>